<evidence type="ECO:0000313" key="2">
    <source>
        <dbReference type="EMBL" id="KAK7735052.1"/>
    </source>
</evidence>
<dbReference type="EMBL" id="JAKNSF020000014">
    <property type="protein sequence ID" value="KAK7735052.1"/>
    <property type="molecule type" value="Genomic_DNA"/>
</dbReference>
<feature type="compositionally biased region" description="Basic and acidic residues" evidence="1">
    <location>
        <begin position="22"/>
        <end position="36"/>
    </location>
</feature>
<comment type="caution">
    <text evidence="2">The sequence shown here is derived from an EMBL/GenBank/DDBJ whole genome shotgun (WGS) entry which is preliminary data.</text>
</comment>
<feature type="compositionally biased region" description="Polar residues" evidence="1">
    <location>
        <begin position="1"/>
        <end position="12"/>
    </location>
</feature>
<feature type="compositionally biased region" description="Basic and acidic residues" evidence="1">
    <location>
        <begin position="215"/>
        <end position="227"/>
    </location>
</feature>
<dbReference type="Proteomes" id="UP001430848">
    <property type="component" value="Unassembled WGS sequence"/>
</dbReference>
<feature type="compositionally biased region" description="Low complexity" evidence="1">
    <location>
        <begin position="190"/>
        <end position="203"/>
    </location>
</feature>
<name>A0ABR1PEQ4_DIAER</name>
<reference evidence="2 3" key="1">
    <citation type="submission" date="2024-02" db="EMBL/GenBank/DDBJ databases">
        <title>De novo assembly and annotation of 12 fungi associated with fruit tree decline syndrome in Ontario, Canada.</title>
        <authorList>
            <person name="Sulman M."/>
            <person name="Ellouze W."/>
            <person name="Ilyukhin E."/>
        </authorList>
    </citation>
    <scope>NUCLEOTIDE SEQUENCE [LARGE SCALE GENOMIC DNA]</scope>
    <source>
        <strain evidence="2 3">M169</strain>
    </source>
</reference>
<keyword evidence="3" id="KW-1185">Reference proteome</keyword>
<accession>A0ABR1PEQ4</accession>
<sequence>MVGIGLQSSAKVNESKRKRLPRNKERGSDRRDHSKEQGAANGTLPQDFGNEPSWRESSARVVADHERNGPQCVNPDPERLTGPLQADQGRETPNMDSDAFEKMERQALRRRKVEALESLAHTAALFLAEFMDFRKGRQNPPATTSQPPGPRQHQAEPGAGEAYAAAAAAGVAASLFRPLSEEIVRTGYNSSGSEMEQPSSSYDSSDDEDVLARVPSERKDDMDKDDIGSQGTPSEVLASLRNGEEADVSEPGVKLEEH</sequence>
<evidence type="ECO:0000313" key="3">
    <source>
        <dbReference type="Proteomes" id="UP001430848"/>
    </source>
</evidence>
<feature type="region of interest" description="Disordered" evidence="1">
    <location>
        <begin position="136"/>
        <end position="162"/>
    </location>
</feature>
<gene>
    <name evidence="2" type="ORF">SLS63_004037</name>
</gene>
<organism evidence="2 3">
    <name type="scientific">Diaporthe eres</name>
    <name type="common">Phomopsis oblonga</name>
    <dbReference type="NCBI Taxonomy" id="83184"/>
    <lineage>
        <taxon>Eukaryota</taxon>
        <taxon>Fungi</taxon>
        <taxon>Dikarya</taxon>
        <taxon>Ascomycota</taxon>
        <taxon>Pezizomycotina</taxon>
        <taxon>Sordariomycetes</taxon>
        <taxon>Sordariomycetidae</taxon>
        <taxon>Diaporthales</taxon>
        <taxon>Diaporthaceae</taxon>
        <taxon>Diaporthe</taxon>
        <taxon>Diaporthe eres species complex</taxon>
    </lineage>
</organism>
<feature type="region of interest" description="Disordered" evidence="1">
    <location>
        <begin position="1"/>
        <end position="101"/>
    </location>
</feature>
<proteinExistence type="predicted"/>
<feature type="region of interest" description="Disordered" evidence="1">
    <location>
        <begin position="187"/>
        <end position="258"/>
    </location>
</feature>
<evidence type="ECO:0000256" key="1">
    <source>
        <dbReference type="SAM" id="MobiDB-lite"/>
    </source>
</evidence>
<protein>
    <submittedName>
        <fullName evidence="2">Uncharacterized protein</fullName>
    </submittedName>
</protein>
<feature type="compositionally biased region" description="Basic and acidic residues" evidence="1">
    <location>
        <begin position="53"/>
        <end position="68"/>
    </location>
</feature>